<proteinExistence type="inferred from homology"/>
<evidence type="ECO:0000256" key="1">
    <source>
        <dbReference type="ARBA" id="ARBA00010790"/>
    </source>
</evidence>
<comment type="caution">
    <text evidence="3">The sequence shown here is derived from an EMBL/GenBank/DDBJ whole genome shotgun (WGS) entry which is preliminary data.</text>
</comment>
<dbReference type="GO" id="GO:0016614">
    <property type="term" value="F:oxidoreductase activity, acting on CH-OH group of donors"/>
    <property type="evidence" value="ECO:0007669"/>
    <property type="project" value="InterPro"/>
</dbReference>
<organism evidence="3 4">
    <name type="scientific">Daphnia galeata</name>
    <dbReference type="NCBI Taxonomy" id="27404"/>
    <lineage>
        <taxon>Eukaryota</taxon>
        <taxon>Metazoa</taxon>
        <taxon>Ecdysozoa</taxon>
        <taxon>Arthropoda</taxon>
        <taxon>Crustacea</taxon>
        <taxon>Branchiopoda</taxon>
        <taxon>Diplostraca</taxon>
        <taxon>Cladocera</taxon>
        <taxon>Anomopoda</taxon>
        <taxon>Daphniidae</taxon>
        <taxon>Daphnia</taxon>
    </lineage>
</organism>
<dbReference type="OrthoDB" id="6374252at2759"/>
<dbReference type="GO" id="GO:0050660">
    <property type="term" value="F:flavin adenine dinucleotide binding"/>
    <property type="evidence" value="ECO:0007669"/>
    <property type="project" value="InterPro"/>
</dbReference>
<dbReference type="SUPFAM" id="SSF51905">
    <property type="entry name" value="FAD/NAD(P)-binding domain"/>
    <property type="match status" value="1"/>
</dbReference>
<reference evidence="3" key="1">
    <citation type="submission" date="2021-11" db="EMBL/GenBank/DDBJ databases">
        <authorList>
            <person name="Schell T."/>
        </authorList>
    </citation>
    <scope>NUCLEOTIDE SEQUENCE</scope>
    <source>
        <strain evidence="3">M5</strain>
    </source>
</reference>
<evidence type="ECO:0000259" key="2">
    <source>
        <dbReference type="Pfam" id="PF05199"/>
    </source>
</evidence>
<evidence type="ECO:0000313" key="3">
    <source>
        <dbReference type="EMBL" id="CAH0099331.1"/>
    </source>
</evidence>
<sequence>MGKATDPAAVVDARLRVYGIKRLKVVDVFIMPNVVSGNTNAPTIIIGERESGLIKEDWPHNKENVVIKQPMTIKTKFHEEKKESKE</sequence>
<gene>
    <name evidence="3" type="ORF">DGAL_LOCUS1465</name>
</gene>
<dbReference type="Proteomes" id="UP000789390">
    <property type="component" value="Unassembled WGS sequence"/>
</dbReference>
<keyword evidence="4" id="KW-1185">Reference proteome</keyword>
<dbReference type="EMBL" id="CAKKLH010000017">
    <property type="protein sequence ID" value="CAH0099331.1"/>
    <property type="molecule type" value="Genomic_DNA"/>
</dbReference>
<comment type="similarity">
    <text evidence="1">Belongs to the GMC oxidoreductase family.</text>
</comment>
<dbReference type="InterPro" id="IPR036188">
    <property type="entry name" value="FAD/NAD-bd_sf"/>
</dbReference>
<dbReference type="InterPro" id="IPR012132">
    <property type="entry name" value="GMC_OxRdtase"/>
</dbReference>
<accession>A0A8J2RGK6</accession>
<dbReference type="PANTHER" id="PTHR11552">
    <property type="entry name" value="GLUCOSE-METHANOL-CHOLINE GMC OXIDOREDUCTASE"/>
    <property type="match status" value="1"/>
</dbReference>
<feature type="domain" description="Glucose-methanol-choline oxidoreductase C-terminal" evidence="2">
    <location>
        <begin position="1"/>
        <end position="47"/>
    </location>
</feature>
<dbReference type="InterPro" id="IPR007867">
    <property type="entry name" value="GMC_OxRtase_C"/>
</dbReference>
<dbReference type="Pfam" id="PF05199">
    <property type="entry name" value="GMC_oxred_C"/>
    <property type="match status" value="1"/>
</dbReference>
<protein>
    <recommendedName>
        <fullName evidence="2">Glucose-methanol-choline oxidoreductase C-terminal domain-containing protein</fullName>
    </recommendedName>
</protein>
<evidence type="ECO:0000313" key="4">
    <source>
        <dbReference type="Proteomes" id="UP000789390"/>
    </source>
</evidence>
<dbReference type="PANTHER" id="PTHR11552:SF227">
    <property type="entry name" value="GLUCOSE DEHYDROGENASE [FAD, QUINONE]-LIKE PROTEIN"/>
    <property type="match status" value="1"/>
</dbReference>
<dbReference type="AlphaFoldDB" id="A0A8J2RGK6"/>
<name>A0A8J2RGK6_9CRUS</name>
<dbReference type="Gene3D" id="3.50.50.60">
    <property type="entry name" value="FAD/NAD(P)-binding domain"/>
    <property type="match status" value="1"/>
</dbReference>